<dbReference type="GO" id="GO:0005886">
    <property type="term" value="C:plasma membrane"/>
    <property type="evidence" value="ECO:0007669"/>
    <property type="project" value="TreeGrafter"/>
</dbReference>
<gene>
    <name evidence="8" type="primary">LOC110089055</name>
</gene>
<dbReference type="KEGG" id="pvt:110089055"/>
<dbReference type="InterPro" id="IPR051110">
    <property type="entry name" value="Ly-6/neurotoxin-like_GPI-ap"/>
</dbReference>
<protein>
    <submittedName>
        <fullName evidence="8">Lymphocyte antigen 6E-like</fullName>
    </submittedName>
</protein>
<sequence>MKTASFLLCFLGALALCVQIAHALICFQCENEASNWNCLRATRCSQGERRCVTIGTVTAKGNDSQVLITKKCAERCPSEKEYPNRALNSLFCCENCWCNLWPPK</sequence>
<proteinExistence type="predicted"/>
<dbReference type="Pfam" id="PF00087">
    <property type="entry name" value="Toxin_TOLIP"/>
    <property type="match status" value="1"/>
</dbReference>
<dbReference type="AlphaFoldDB" id="A0A6J0V7K1"/>
<dbReference type="GO" id="GO:0005576">
    <property type="term" value="C:extracellular region"/>
    <property type="evidence" value="ECO:0007669"/>
    <property type="project" value="UniProtKB-SubCell"/>
</dbReference>
<evidence type="ECO:0000256" key="2">
    <source>
        <dbReference type="ARBA" id="ARBA00022525"/>
    </source>
</evidence>
<feature type="chain" id="PRO_5027035013" evidence="5">
    <location>
        <begin position="24"/>
        <end position="104"/>
    </location>
</feature>
<dbReference type="CDD" id="cd23543">
    <property type="entry name" value="TFP_LU_ECD_Ly6E"/>
    <property type="match status" value="1"/>
</dbReference>
<dbReference type="InterPro" id="IPR045860">
    <property type="entry name" value="Snake_toxin-like_sf"/>
</dbReference>
<dbReference type="GO" id="GO:0030550">
    <property type="term" value="F:acetylcholine receptor inhibitor activity"/>
    <property type="evidence" value="ECO:0007669"/>
    <property type="project" value="TreeGrafter"/>
</dbReference>
<evidence type="ECO:0000313" key="8">
    <source>
        <dbReference type="RefSeq" id="XP_020667485.1"/>
    </source>
</evidence>
<reference evidence="8" key="1">
    <citation type="submission" date="2025-08" db="UniProtKB">
        <authorList>
            <consortium name="RefSeq"/>
        </authorList>
    </citation>
    <scope>IDENTIFICATION</scope>
</reference>
<dbReference type="GeneID" id="110089055"/>
<keyword evidence="7" id="KW-1185">Reference proteome</keyword>
<evidence type="ECO:0000256" key="1">
    <source>
        <dbReference type="ARBA" id="ARBA00004613"/>
    </source>
</evidence>
<dbReference type="InterPro" id="IPR035076">
    <property type="entry name" value="Toxin/TOLIP"/>
</dbReference>
<keyword evidence="3 5" id="KW-0732">Signal</keyword>
<evidence type="ECO:0000256" key="3">
    <source>
        <dbReference type="ARBA" id="ARBA00022729"/>
    </source>
</evidence>
<organism evidence="7 8">
    <name type="scientific">Pogona vitticeps</name>
    <name type="common">central bearded dragon</name>
    <dbReference type="NCBI Taxonomy" id="103695"/>
    <lineage>
        <taxon>Eukaryota</taxon>
        <taxon>Metazoa</taxon>
        <taxon>Chordata</taxon>
        <taxon>Craniata</taxon>
        <taxon>Vertebrata</taxon>
        <taxon>Euteleostomi</taxon>
        <taxon>Lepidosauria</taxon>
        <taxon>Squamata</taxon>
        <taxon>Bifurcata</taxon>
        <taxon>Unidentata</taxon>
        <taxon>Episquamata</taxon>
        <taxon>Toxicofera</taxon>
        <taxon>Iguania</taxon>
        <taxon>Acrodonta</taxon>
        <taxon>Agamidae</taxon>
        <taxon>Amphibolurinae</taxon>
        <taxon>Pogona</taxon>
    </lineage>
</organism>
<evidence type="ECO:0000259" key="6">
    <source>
        <dbReference type="Pfam" id="PF00087"/>
    </source>
</evidence>
<name>A0A6J0V7K1_9SAUR</name>
<dbReference type="FunFam" id="2.10.60.10:FF:000003">
    <property type="entry name" value="lymphocyte antigen 6E isoform X1"/>
    <property type="match status" value="1"/>
</dbReference>
<dbReference type="Gene3D" id="2.10.60.10">
    <property type="entry name" value="CD59"/>
    <property type="match status" value="1"/>
</dbReference>
<dbReference type="PANTHER" id="PTHR16983">
    <property type="entry name" value="UPAR/LY6 DOMAIN-CONTAINING PROTEIN"/>
    <property type="match status" value="1"/>
</dbReference>
<evidence type="ECO:0000313" key="7">
    <source>
        <dbReference type="Proteomes" id="UP001652642"/>
    </source>
</evidence>
<evidence type="ECO:0000256" key="5">
    <source>
        <dbReference type="SAM" id="SignalP"/>
    </source>
</evidence>
<feature type="signal peptide" evidence="5">
    <location>
        <begin position="1"/>
        <end position="23"/>
    </location>
</feature>
<feature type="domain" description="Snake toxin/toxin-like" evidence="6">
    <location>
        <begin position="24"/>
        <end position="99"/>
    </location>
</feature>
<dbReference type="OrthoDB" id="9046871at2759"/>
<dbReference type="InParanoid" id="A0A6J0V7K1"/>
<dbReference type="Proteomes" id="UP001652642">
    <property type="component" value="Chromosome 4"/>
</dbReference>
<accession>A0A6J0V7K1</accession>
<evidence type="ECO:0000256" key="4">
    <source>
        <dbReference type="ARBA" id="ARBA00023157"/>
    </source>
</evidence>
<dbReference type="SUPFAM" id="SSF57302">
    <property type="entry name" value="Snake toxin-like"/>
    <property type="match status" value="1"/>
</dbReference>
<dbReference type="RefSeq" id="XP_020667485.1">
    <property type="nucleotide sequence ID" value="XM_020811826.2"/>
</dbReference>
<dbReference type="PANTHER" id="PTHR16983:SF13">
    <property type="entry name" value="LYMPHOCYTE ANTIGEN 6E"/>
    <property type="match status" value="1"/>
</dbReference>
<keyword evidence="2" id="KW-0964">Secreted</keyword>
<keyword evidence="4" id="KW-1015">Disulfide bond</keyword>
<comment type="subcellular location">
    <subcellularLocation>
        <location evidence="1">Secreted</location>
    </subcellularLocation>
</comment>